<keyword evidence="2" id="KW-1185">Reference proteome</keyword>
<sequence>MCVNGKPFGLIDFFWEKDVKNLNNLELNRIYKFFHFLFVYKKSGKFAILLLIFLQFSFEPLSWIQSFFSSSNADPISQPFPAIQVDPSGKGNASVSIELPPGAGGIVPNLSIVHTTDASRGIVGEAWDLTGWDWIQRDPGDKITFSSSDPFISSLGGSLVSSGSGTFRTYNESFMLYTSTGDCSTSCTWTAVDQSGLKYTFGGNTSSVLLTGTVPRFWALSKVEDQWENSYEIQYQTTNGVLYPWKYTYGNREVEFVYTSRSGNMGSVFSSGGQETWNQVISKIQIRTGGNLIREYRFNYENGAYGRSRLSSLERSEYSSQWGDEDYLPLSFSYTDSSANSSFQNLTDYNLDSVTLKANIRIPLYDKAPCIEGAYWCFVAGQACPPIDLGGAACIATVNAAIISCNVYTYTWFDPCNGGQVVSTFLGGWADLNSDGKLDIQYLSGHVDSGIYPSSYIKRTSGFSNYTGLKLPAFQYNILNTMTFGDGNGDLRNDLFISSGSSLSGYISDGNSNSFSVTYANVPISAPAPVPITDYPIQYQKSYSFDLNRDGRSDYLWVVDGSTISYSLS</sequence>
<evidence type="ECO:0000313" key="2">
    <source>
        <dbReference type="Proteomes" id="UP000231843"/>
    </source>
</evidence>
<dbReference type="AlphaFoldDB" id="A0A2M9ZZJ8"/>
<evidence type="ECO:0008006" key="3">
    <source>
        <dbReference type="Google" id="ProtNLM"/>
    </source>
</evidence>
<dbReference type="OrthoDB" id="311748at2"/>
<name>A0A2M9ZZJ8_9LEPT</name>
<dbReference type="SUPFAM" id="SSF69318">
    <property type="entry name" value="Integrin alpha N-terminal domain"/>
    <property type="match status" value="1"/>
</dbReference>
<organism evidence="1 2">
    <name type="scientific">Leptospira neocaledonica</name>
    <dbReference type="NCBI Taxonomy" id="2023192"/>
    <lineage>
        <taxon>Bacteria</taxon>
        <taxon>Pseudomonadati</taxon>
        <taxon>Spirochaetota</taxon>
        <taxon>Spirochaetia</taxon>
        <taxon>Leptospirales</taxon>
        <taxon>Leptospiraceae</taxon>
        <taxon>Leptospira</taxon>
    </lineage>
</organism>
<reference evidence="1 2" key="1">
    <citation type="submission" date="2017-07" db="EMBL/GenBank/DDBJ databases">
        <title>Leptospira spp. isolated from tropical soils.</title>
        <authorList>
            <person name="Thibeaux R."/>
            <person name="Iraola G."/>
            <person name="Ferres I."/>
            <person name="Bierque E."/>
            <person name="Girault D."/>
            <person name="Soupe-Gilbert M.-E."/>
            <person name="Picardeau M."/>
            <person name="Goarant C."/>
        </authorList>
    </citation>
    <scope>NUCLEOTIDE SEQUENCE [LARGE SCALE GENOMIC DNA]</scope>
    <source>
        <strain evidence="1 2">ES4-C-A1</strain>
    </source>
</reference>
<evidence type="ECO:0000313" key="1">
    <source>
        <dbReference type="EMBL" id="PJZ77411.1"/>
    </source>
</evidence>
<protein>
    <recommendedName>
        <fullName evidence="3">Insecticide toxin TcdB middle/N-terminal domain-containing protein</fullName>
    </recommendedName>
</protein>
<proteinExistence type="predicted"/>
<accession>A0A2M9ZZJ8</accession>
<comment type="caution">
    <text evidence="1">The sequence shown here is derived from an EMBL/GenBank/DDBJ whole genome shotgun (WGS) entry which is preliminary data.</text>
</comment>
<dbReference type="EMBL" id="NPEA01000004">
    <property type="protein sequence ID" value="PJZ77411.1"/>
    <property type="molecule type" value="Genomic_DNA"/>
</dbReference>
<gene>
    <name evidence="1" type="ORF">CH365_07425</name>
</gene>
<dbReference type="InterPro" id="IPR028994">
    <property type="entry name" value="Integrin_alpha_N"/>
</dbReference>
<dbReference type="Proteomes" id="UP000231843">
    <property type="component" value="Unassembled WGS sequence"/>
</dbReference>